<evidence type="ECO:0000256" key="4">
    <source>
        <dbReference type="ARBA" id="ARBA00023136"/>
    </source>
</evidence>
<feature type="transmembrane region" description="Helical" evidence="5">
    <location>
        <begin position="67"/>
        <end position="87"/>
    </location>
</feature>
<sequence>MAVPLLTLYAVGRIDLSLYAVFGAFTALYGRSHTHFTRLRMQAAAAVALIGVVVLGTAIAVSPEREWLVVPVVAVVAAGLAFVADALDWHPPGALFFVFALAACASVPAEPSRVVVALGLATASALFAMVVSTIGVVRPSARMRPATDLAVSFRAVAARPGQARKIVTIGAAVLLAGAIPTATGLGHPYWAMVAAVAALGAADTAGHLVRGVQRVLGTLLGVGVAAVLLAIASPQTLGAASTLALVLIVVLLQVAAELFIGRNYAVTVVFVTPLALIMAQLAHPVDELGMLRDRTVETLLGAVVAIALSLAATLVAWRRSAAG</sequence>
<accession>A0ABT2GD26</accession>
<keyword evidence="3 5" id="KW-1133">Transmembrane helix</keyword>
<evidence type="ECO:0000313" key="8">
    <source>
        <dbReference type="Proteomes" id="UP001165580"/>
    </source>
</evidence>
<gene>
    <name evidence="7" type="ORF">NVV95_06120</name>
</gene>
<evidence type="ECO:0000259" key="6">
    <source>
        <dbReference type="Pfam" id="PF13515"/>
    </source>
</evidence>
<protein>
    <submittedName>
        <fullName evidence="7">FUSC family protein</fullName>
    </submittedName>
</protein>
<feature type="transmembrane region" description="Helical" evidence="5">
    <location>
        <begin position="115"/>
        <end position="137"/>
    </location>
</feature>
<reference evidence="7" key="1">
    <citation type="submission" date="2022-08" db="EMBL/GenBank/DDBJ databases">
        <authorList>
            <person name="Deng Y."/>
            <person name="Han X.-F."/>
            <person name="Zhang Y.-Q."/>
        </authorList>
    </citation>
    <scope>NUCLEOTIDE SEQUENCE</scope>
    <source>
        <strain evidence="7">CPCC 205716</strain>
    </source>
</reference>
<evidence type="ECO:0000256" key="5">
    <source>
        <dbReference type="SAM" id="Phobius"/>
    </source>
</evidence>
<feature type="domain" description="Integral membrane bound transporter" evidence="6">
    <location>
        <begin position="175"/>
        <end position="307"/>
    </location>
</feature>
<feature type="transmembrane region" description="Helical" evidence="5">
    <location>
        <begin position="263"/>
        <end position="283"/>
    </location>
</feature>
<feature type="transmembrane region" description="Helical" evidence="5">
    <location>
        <begin position="6"/>
        <end position="29"/>
    </location>
</feature>
<evidence type="ECO:0000313" key="7">
    <source>
        <dbReference type="EMBL" id="MCS5714127.1"/>
    </source>
</evidence>
<feature type="transmembrane region" description="Helical" evidence="5">
    <location>
        <begin position="166"/>
        <end position="183"/>
    </location>
</feature>
<feature type="transmembrane region" description="Helical" evidence="5">
    <location>
        <begin position="189"/>
        <end position="208"/>
    </location>
</feature>
<keyword evidence="4 5" id="KW-0472">Membrane</keyword>
<organism evidence="7 8">
    <name type="scientific">Herbiconiux gentiana</name>
    <dbReference type="NCBI Taxonomy" id="2970912"/>
    <lineage>
        <taxon>Bacteria</taxon>
        <taxon>Bacillati</taxon>
        <taxon>Actinomycetota</taxon>
        <taxon>Actinomycetes</taxon>
        <taxon>Micrococcales</taxon>
        <taxon>Microbacteriaceae</taxon>
        <taxon>Herbiconiux</taxon>
    </lineage>
</organism>
<feature type="transmembrane region" description="Helical" evidence="5">
    <location>
        <begin position="41"/>
        <end position="61"/>
    </location>
</feature>
<dbReference type="EMBL" id="JANTEZ010000002">
    <property type="protein sequence ID" value="MCS5714127.1"/>
    <property type="molecule type" value="Genomic_DNA"/>
</dbReference>
<name>A0ABT2GD26_9MICO</name>
<feature type="transmembrane region" description="Helical" evidence="5">
    <location>
        <begin position="238"/>
        <end position="256"/>
    </location>
</feature>
<evidence type="ECO:0000256" key="2">
    <source>
        <dbReference type="ARBA" id="ARBA00022692"/>
    </source>
</evidence>
<dbReference type="RefSeq" id="WP_259485655.1">
    <property type="nucleotide sequence ID" value="NZ_JANTEZ010000002.1"/>
</dbReference>
<keyword evidence="8" id="KW-1185">Reference proteome</keyword>
<comment type="subcellular location">
    <subcellularLocation>
        <location evidence="1">Membrane</location>
        <topology evidence="1">Multi-pass membrane protein</topology>
    </subcellularLocation>
</comment>
<feature type="transmembrane region" description="Helical" evidence="5">
    <location>
        <begin position="215"/>
        <end position="232"/>
    </location>
</feature>
<feature type="transmembrane region" description="Helical" evidence="5">
    <location>
        <begin position="298"/>
        <end position="317"/>
    </location>
</feature>
<dbReference type="Proteomes" id="UP001165580">
    <property type="component" value="Unassembled WGS sequence"/>
</dbReference>
<comment type="caution">
    <text evidence="7">The sequence shown here is derived from an EMBL/GenBank/DDBJ whole genome shotgun (WGS) entry which is preliminary data.</text>
</comment>
<keyword evidence="2 5" id="KW-0812">Transmembrane</keyword>
<proteinExistence type="predicted"/>
<dbReference type="Pfam" id="PF13515">
    <property type="entry name" value="FUSC_2"/>
    <property type="match status" value="1"/>
</dbReference>
<evidence type="ECO:0000256" key="3">
    <source>
        <dbReference type="ARBA" id="ARBA00022989"/>
    </source>
</evidence>
<dbReference type="InterPro" id="IPR049453">
    <property type="entry name" value="Memb_transporter_dom"/>
</dbReference>
<evidence type="ECO:0000256" key="1">
    <source>
        <dbReference type="ARBA" id="ARBA00004141"/>
    </source>
</evidence>